<dbReference type="SUPFAM" id="SSF81296">
    <property type="entry name" value="E set domains"/>
    <property type="match status" value="1"/>
</dbReference>
<evidence type="ECO:0000259" key="6">
    <source>
        <dbReference type="Pfam" id="PF00759"/>
    </source>
</evidence>
<keyword evidence="3" id="KW-0624">Polysaccharide degradation</keyword>
<evidence type="ECO:0000256" key="3">
    <source>
        <dbReference type="ARBA" id="ARBA00023326"/>
    </source>
</evidence>
<feature type="chain" id="PRO_5016347023" evidence="5">
    <location>
        <begin position="22"/>
        <end position="914"/>
    </location>
</feature>
<evidence type="ECO:0000313" key="8">
    <source>
        <dbReference type="EMBL" id="AXC12582.1"/>
    </source>
</evidence>
<evidence type="ECO:0000259" key="7">
    <source>
        <dbReference type="Pfam" id="PF02927"/>
    </source>
</evidence>
<dbReference type="Proteomes" id="UP000253606">
    <property type="component" value="Chromosome"/>
</dbReference>
<comment type="similarity">
    <text evidence="1">Belongs to the glycosyl hydrolase 9 (cellulase E) family.</text>
</comment>
<organism evidence="8 9">
    <name type="scientific">Acidisarcina polymorpha</name>
    <dbReference type="NCBI Taxonomy" id="2211140"/>
    <lineage>
        <taxon>Bacteria</taxon>
        <taxon>Pseudomonadati</taxon>
        <taxon>Acidobacteriota</taxon>
        <taxon>Terriglobia</taxon>
        <taxon>Terriglobales</taxon>
        <taxon>Acidobacteriaceae</taxon>
        <taxon>Acidisarcina</taxon>
    </lineage>
</organism>
<sequence length="914" mass="99383">MFTLIRVCLLLALTSGLSLFGADFSMRVNDKNYLDTQGFSVFLYDSTYHPVFVDQKNTAMEMILHGQRIATNGDVRLMPTPEQWDLVATLKGREADKTNNRLTANLAFPTFDLSYTLEVAAEPGGVKVSINLDKPLPEKLAGRAGFNLEFLPSIYMGKAYLVDGSKAGIFPRTPDDPMVKVMPLADEPKKAYYLEDWDKAKGYTQPLPFAEGKSITLGVDDALARVNVQSETADLMLFDGRDRAQNGWFVLRSLIPAGKTTGAIVWHIRPDVIPNWTRPPMIAHSQVGYAPDFSKVAVLELDPKYNGPQTAKVLRLMEDGSYKQVFEGPITPSTPWLRYVYSKFDFTPVKDPGLYVIEYADQRTAPFPISKDAYANTWQDSLDHHLAEQMDHVSVREAYRVWHAASHLDDGRLAPVVGEQFDGWNQATATDGKYKGGDHIPGMNVGGWYDAGDYDLEEPAQLNVIQSLALAYREFNLKYDELTVDETTREVEMHRPDGVPDTVEQVKHGAVLILAQFHNIGHSIRGTHEPDLRQYTHLGDAASKTDGRIYDPKLGPNEVKGDYSGKPDDRWIFSTTNPFFQWNAIAALAAASDVLKGYDNALAKDCLDTAIKAWNDEKAHPTPYPASGFGGAPAGATGGVLAASQGSVSGARGGHNGQSNSGAPASSGGANSAAPNPATTNAATPGAPAAPPGFGRFGVAPEWAAALELTIATNGAEPYKSRLKELFPQMITPQQMDSRGWMAVRALPYLDAGAKDQMREAVKTYMAGVDKQLDATPFGVPPSLGTWGGSGAVVDMAIRMYFLHKAFPDLVGPEYTLRAVNYILGTHPVSSTSYVAGVGTVSKTKTYSNNRADNAYIPGAVIPGYIIIKPDFPECIDDFGFLWFEDEAVVAGSASWVVAGNAADAITKEVQQGQ</sequence>
<dbReference type="Pfam" id="PF02927">
    <property type="entry name" value="CelD_N"/>
    <property type="match status" value="1"/>
</dbReference>
<dbReference type="Gene3D" id="2.60.40.10">
    <property type="entry name" value="Immunoglobulins"/>
    <property type="match status" value="1"/>
</dbReference>
<name>A0A2Z5G0F6_9BACT</name>
<evidence type="ECO:0000256" key="4">
    <source>
        <dbReference type="SAM" id="MobiDB-lite"/>
    </source>
</evidence>
<feature type="domain" description="Glycoside hydrolase family 9" evidence="6">
    <location>
        <begin position="401"/>
        <end position="624"/>
    </location>
</feature>
<dbReference type="InterPro" id="IPR008928">
    <property type="entry name" value="6-hairpin_glycosidase_sf"/>
</dbReference>
<gene>
    <name evidence="8" type="ORF">ACPOL_3289</name>
</gene>
<dbReference type="Gene3D" id="1.50.10.10">
    <property type="match status" value="1"/>
</dbReference>
<evidence type="ECO:0000313" key="9">
    <source>
        <dbReference type="Proteomes" id="UP000253606"/>
    </source>
</evidence>
<dbReference type="InterPro" id="IPR001701">
    <property type="entry name" value="Glyco_hydro_9"/>
</dbReference>
<dbReference type="CDD" id="cd02850">
    <property type="entry name" value="E_set_Cellulase_N"/>
    <property type="match status" value="1"/>
</dbReference>
<evidence type="ECO:0000256" key="5">
    <source>
        <dbReference type="SAM" id="SignalP"/>
    </source>
</evidence>
<proteinExistence type="inferred from homology"/>
<feature type="compositionally biased region" description="Low complexity" evidence="4">
    <location>
        <begin position="659"/>
        <end position="687"/>
    </location>
</feature>
<keyword evidence="2" id="KW-0119">Carbohydrate metabolism</keyword>
<evidence type="ECO:0000256" key="1">
    <source>
        <dbReference type="ARBA" id="ARBA00007072"/>
    </source>
</evidence>
<feature type="region of interest" description="Disordered" evidence="4">
    <location>
        <begin position="645"/>
        <end position="689"/>
    </location>
</feature>
<dbReference type="OrthoDB" id="9758662at2"/>
<evidence type="ECO:0000256" key="2">
    <source>
        <dbReference type="ARBA" id="ARBA00023277"/>
    </source>
</evidence>
<dbReference type="GO" id="GO:0008810">
    <property type="term" value="F:cellulase activity"/>
    <property type="evidence" value="ECO:0007669"/>
    <property type="project" value="InterPro"/>
</dbReference>
<dbReference type="EMBL" id="CP030840">
    <property type="protein sequence ID" value="AXC12582.1"/>
    <property type="molecule type" value="Genomic_DNA"/>
</dbReference>
<accession>A0A2Z5G0F6</accession>
<dbReference type="GO" id="GO:0000272">
    <property type="term" value="P:polysaccharide catabolic process"/>
    <property type="evidence" value="ECO:0007669"/>
    <property type="project" value="UniProtKB-KW"/>
</dbReference>
<reference evidence="8 9" key="1">
    <citation type="journal article" date="2018" name="Front. Microbiol.">
        <title>Hydrolytic Capabilities as a Key to Environmental Success: Chitinolytic and Cellulolytic Acidobacteria From Acidic Sub-arctic Soils and Boreal Peatlands.</title>
        <authorList>
            <person name="Belova S.E."/>
            <person name="Ravin N.V."/>
            <person name="Pankratov T.A."/>
            <person name="Rakitin A.L."/>
            <person name="Ivanova A.A."/>
            <person name="Beletsky A.V."/>
            <person name="Mardanov A.V."/>
            <person name="Sinninghe Damste J.S."/>
            <person name="Dedysh S.N."/>
        </authorList>
    </citation>
    <scope>NUCLEOTIDE SEQUENCE [LARGE SCALE GENOMIC DNA]</scope>
    <source>
        <strain evidence="8 9">SBC82</strain>
    </source>
</reference>
<dbReference type="SUPFAM" id="SSF48208">
    <property type="entry name" value="Six-hairpin glycosidases"/>
    <property type="match status" value="2"/>
</dbReference>
<dbReference type="InterPro" id="IPR013783">
    <property type="entry name" value="Ig-like_fold"/>
</dbReference>
<dbReference type="InterPro" id="IPR014756">
    <property type="entry name" value="Ig_E-set"/>
</dbReference>
<dbReference type="InterPro" id="IPR004197">
    <property type="entry name" value="Cellulase_Ig-like"/>
</dbReference>
<dbReference type="Pfam" id="PF00759">
    <property type="entry name" value="Glyco_hydro_9"/>
    <property type="match status" value="1"/>
</dbReference>
<dbReference type="KEGG" id="abas:ACPOL_3289"/>
<feature type="signal peptide" evidence="5">
    <location>
        <begin position="1"/>
        <end position="21"/>
    </location>
</feature>
<dbReference type="AlphaFoldDB" id="A0A2Z5G0F6"/>
<keyword evidence="9" id="KW-1185">Reference proteome</keyword>
<keyword evidence="5" id="KW-0732">Signal</keyword>
<dbReference type="InterPro" id="IPR012341">
    <property type="entry name" value="6hp_glycosidase-like_sf"/>
</dbReference>
<feature type="domain" description="Cellulase Ig-like" evidence="7">
    <location>
        <begin position="284"/>
        <end position="362"/>
    </location>
</feature>
<protein>
    <submittedName>
        <fullName evidence="8">Endoglucanase D</fullName>
    </submittedName>
</protein>